<organism evidence="1 2">
    <name type="scientific">Emericella nidulans (strain FGSC A4 / ATCC 38163 / CBS 112.46 / NRRL 194 / M139)</name>
    <name type="common">Aspergillus nidulans</name>
    <dbReference type="NCBI Taxonomy" id="227321"/>
    <lineage>
        <taxon>Eukaryota</taxon>
        <taxon>Fungi</taxon>
        <taxon>Dikarya</taxon>
        <taxon>Ascomycota</taxon>
        <taxon>Pezizomycotina</taxon>
        <taxon>Eurotiomycetes</taxon>
        <taxon>Eurotiomycetidae</taxon>
        <taxon>Eurotiales</taxon>
        <taxon>Aspergillaceae</taxon>
        <taxon>Aspergillus</taxon>
        <taxon>Aspergillus subgen. Nidulantes</taxon>
    </lineage>
</organism>
<dbReference type="InParanoid" id="Q5BA30"/>
<reference evidence="2" key="1">
    <citation type="journal article" date="2005" name="Nature">
        <title>Sequencing of Aspergillus nidulans and comparative analysis with A. fumigatus and A. oryzae.</title>
        <authorList>
            <person name="Galagan J.E."/>
            <person name="Calvo S.E."/>
            <person name="Cuomo C."/>
            <person name="Ma L.J."/>
            <person name="Wortman J.R."/>
            <person name="Batzoglou S."/>
            <person name="Lee S.I."/>
            <person name="Basturkmen M."/>
            <person name="Spevak C.C."/>
            <person name="Clutterbuck J."/>
            <person name="Kapitonov V."/>
            <person name="Jurka J."/>
            <person name="Scazzocchio C."/>
            <person name="Farman M."/>
            <person name="Butler J."/>
            <person name="Purcell S."/>
            <person name="Harris S."/>
            <person name="Braus G.H."/>
            <person name="Draht O."/>
            <person name="Busch S."/>
            <person name="D'Enfert C."/>
            <person name="Bouchier C."/>
            <person name="Goldman G.H."/>
            <person name="Bell-Pedersen D."/>
            <person name="Griffiths-Jones S."/>
            <person name="Doonan J.H."/>
            <person name="Yu J."/>
            <person name="Vienken K."/>
            <person name="Pain A."/>
            <person name="Freitag M."/>
            <person name="Selker E.U."/>
            <person name="Archer D.B."/>
            <person name="Penalva M.A."/>
            <person name="Oakley B.R."/>
            <person name="Momany M."/>
            <person name="Tanaka T."/>
            <person name="Kumagai T."/>
            <person name="Asai K."/>
            <person name="Machida M."/>
            <person name="Nierman W.C."/>
            <person name="Denning D.W."/>
            <person name="Caddick M."/>
            <person name="Hynes M."/>
            <person name="Paoletti M."/>
            <person name="Fischer R."/>
            <person name="Miller B."/>
            <person name="Dyer P."/>
            <person name="Sachs M.S."/>
            <person name="Osmani S.A."/>
            <person name="Birren B.W."/>
        </authorList>
    </citation>
    <scope>NUCLEOTIDE SEQUENCE [LARGE SCALE GENOMIC DNA]</scope>
    <source>
        <strain evidence="2">FGSC A4 / ATCC 38163 / CBS 112.46 / NRRL 194 / M139</strain>
    </source>
</reference>
<dbReference type="VEuPathDB" id="FungiDB:AN2600"/>
<dbReference type="RefSeq" id="XP_660204.1">
    <property type="nucleotide sequence ID" value="XM_655112.1"/>
</dbReference>
<sequence length="113" mass="12630">MGDAYAFCNAYMPAGKMTWLVCIRRCDQAIGQPSLLLLCTNKAVEKENHQSASRYTSLVPESLYNPQSVPPPAPYRAYLNNGYTDDLCMGIEQRPQTKQKALIVRTGRITAIM</sequence>
<evidence type="ECO:0000313" key="2">
    <source>
        <dbReference type="Proteomes" id="UP000000560"/>
    </source>
</evidence>
<keyword evidence="2" id="KW-1185">Reference proteome</keyword>
<proteinExistence type="predicted"/>
<gene>
    <name evidence="1" type="ORF">ANIA_02600</name>
</gene>
<dbReference type="Proteomes" id="UP000000560">
    <property type="component" value="Chromosome VII"/>
</dbReference>
<reference evidence="2" key="2">
    <citation type="journal article" date="2009" name="Fungal Genet. Biol.">
        <title>The 2008 update of the Aspergillus nidulans genome annotation: a community effort.</title>
        <authorList>
            <person name="Wortman J.R."/>
            <person name="Gilsenan J.M."/>
            <person name="Joardar V."/>
            <person name="Deegan J."/>
            <person name="Clutterbuck J."/>
            <person name="Andersen M.R."/>
            <person name="Archer D."/>
            <person name="Bencina M."/>
            <person name="Braus G."/>
            <person name="Coutinho P."/>
            <person name="von Dohren H."/>
            <person name="Doonan J."/>
            <person name="Driessen A.J."/>
            <person name="Durek P."/>
            <person name="Espeso E."/>
            <person name="Fekete E."/>
            <person name="Flipphi M."/>
            <person name="Estrada C.G."/>
            <person name="Geysens S."/>
            <person name="Goldman G."/>
            <person name="de Groot P.W."/>
            <person name="Hansen K."/>
            <person name="Harris S.D."/>
            <person name="Heinekamp T."/>
            <person name="Helmstaedt K."/>
            <person name="Henrissat B."/>
            <person name="Hofmann G."/>
            <person name="Homan T."/>
            <person name="Horio T."/>
            <person name="Horiuchi H."/>
            <person name="James S."/>
            <person name="Jones M."/>
            <person name="Karaffa L."/>
            <person name="Karanyi Z."/>
            <person name="Kato M."/>
            <person name="Keller N."/>
            <person name="Kelly D.E."/>
            <person name="Kiel J.A."/>
            <person name="Kim J.M."/>
            <person name="van der Klei I.J."/>
            <person name="Klis F.M."/>
            <person name="Kovalchuk A."/>
            <person name="Krasevec N."/>
            <person name="Kubicek C.P."/>
            <person name="Liu B."/>
            <person name="Maccabe A."/>
            <person name="Meyer V."/>
            <person name="Mirabito P."/>
            <person name="Miskei M."/>
            <person name="Mos M."/>
            <person name="Mullins J."/>
            <person name="Nelson D.R."/>
            <person name="Nielsen J."/>
            <person name="Oakley B.R."/>
            <person name="Osmani S.A."/>
            <person name="Pakula T."/>
            <person name="Paszewski A."/>
            <person name="Paulsen I."/>
            <person name="Pilsyk S."/>
            <person name="Pocsi I."/>
            <person name="Punt P.J."/>
            <person name="Ram A.F."/>
            <person name="Ren Q."/>
            <person name="Robellet X."/>
            <person name="Robson G."/>
            <person name="Seiboth B."/>
            <person name="van Solingen P."/>
            <person name="Specht T."/>
            <person name="Sun J."/>
            <person name="Taheri-Talesh N."/>
            <person name="Takeshita N."/>
            <person name="Ussery D."/>
            <person name="vanKuyk P.A."/>
            <person name="Visser H."/>
            <person name="van de Vondervoort P.J."/>
            <person name="de Vries R.P."/>
            <person name="Walton J."/>
            <person name="Xiang X."/>
            <person name="Xiong Y."/>
            <person name="Zeng A.P."/>
            <person name="Brandt B.W."/>
            <person name="Cornell M.J."/>
            <person name="van den Hondel C.A."/>
            <person name="Visser J."/>
            <person name="Oliver S.G."/>
            <person name="Turner G."/>
        </authorList>
    </citation>
    <scope>GENOME REANNOTATION</scope>
    <source>
        <strain evidence="2">FGSC A4 / ATCC 38163 / CBS 112.46 / NRRL 194 / M139</strain>
    </source>
</reference>
<dbReference type="HOGENOM" id="CLU_2133492_0_0_1"/>
<dbReference type="EMBL" id="BN001307">
    <property type="protein sequence ID" value="CBF87175.1"/>
    <property type="molecule type" value="Genomic_DNA"/>
</dbReference>
<dbReference type="GeneID" id="2875260"/>
<accession>Q5BA30</accession>
<evidence type="ECO:0000313" key="1">
    <source>
        <dbReference type="EMBL" id="CBF87175.1"/>
    </source>
</evidence>
<dbReference type="AlphaFoldDB" id="Q5BA30"/>
<dbReference type="KEGG" id="ani:ANIA_02600"/>
<protein>
    <submittedName>
        <fullName evidence="1">Uncharacterized protein</fullName>
    </submittedName>
</protein>
<accession>C8VKM0</accession>
<name>Q5BA30_EMENI</name>